<organism evidence="2 3">
    <name type="scientific">Candidatus Ruania gallistercoris</name>
    <dbReference type="NCBI Taxonomy" id="2838746"/>
    <lineage>
        <taxon>Bacteria</taxon>
        <taxon>Bacillati</taxon>
        <taxon>Actinomycetota</taxon>
        <taxon>Actinomycetes</taxon>
        <taxon>Micrococcales</taxon>
        <taxon>Ruaniaceae</taxon>
        <taxon>Ruania</taxon>
    </lineage>
</organism>
<evidence type="ECO:0000313" key="2">
    <source>
        <dbReference type="EMBL" id="HIZ37093.1"/>
    </source>
</evidence>
<proteinExistence type="predicted"/>
<name>A0A9D2EFZ5_9MICO</name>
<dbReference type="EMBL" id="DXBY01000262">
    <property type="protein sequence ID" value="HIZ37093.1"/>
    <property type="molecule type" value="Genomic_DNA"/>
</dbReference>
<feature type="non-terminal residue" evidence="2">
    <location>
        <position position="74"/>
    </location>
</feature>
<reference evidence="2" key="1">
    <citation type="journal article" date="2021" name="PeerJ">
        <title>Extensive microbial diversity within the chicken gut microbiome revealed by metagenomics and culture.</title>
        <authorList>
            <person name="Gilroy R."/>
            <person name="Ravi A."/>
            <person name="Getino M."/>
            <person name="Pursley I."/>
            <person name="Horton D.L."/>
            <person name="Alikhan N.F."/>
            <person name="Baker D."/>
            <person name="Gharbi K."/>
            <person name="Hall N."/>
            <person name="Watson M."/>
            <person name="Adriaenssens E.M."/>
            <person name="Foster-Nyarko E."/>
            <person name="Jarju S."/>
            <person name="Secka A."/>
            <person name="Antonio M."/>
            <person name="Oren A."/>
            <person name="Chaudhuri R.R."/>
            <person name="La Ragione R."/>
            <person name="Hildebrand F."/>
            <person name="Pallen M.J."/>
        </authorList>
    </citation>
    <scope>NUCLEOTIDE SEQUENCE</scope>
    <source>
        <strain evidence="2">ChiGjej4B4-7305</strain>
    </source>
</reference>
<feature type="chain" id="PRO_5039006767" evidence="1">
    <location>
        <begin position="26"/>
        <end position="74"/>
    </location>
</feature>
<dbReference type="Proteomes" id="UP000824037">
    <property type="component" value="Unassembled WGS sequence"/>
</dbReference>
<dbReference type="AlphaFoldDB" id="A0A9D2EFZ5"/>
<dbReference type="Gene3D" id="3.40.190.10">
    <property type="entry name" value="Periplasmic binding protein-like II"/>
    <property type="match status" value="1"/>
</dbReference>
<keyword evidence="1" id="KW-0732">Signal</keyword>
<accession>A0A9D2EFZ5</accession>
<gene>
    <name evidence="2" type="ORF">H9815_15070</name>
</gene>
<protein>
    <submittedName>
        <fullName evidence="2">Transporter substrate-binding domain-containing protein</fullName>
    </submittedName>
</protein>
<sequence>MKNTKRFTTTAAVAATFLLAGGLTACGGGDGGDGGGEGGGLEDSYVVATDTAFVPFEFEEDGEYVGFDIDIINE</sequence>
<evidence type="ECO:0000256" key="1">
    <source>
        <dbReference type="SAM" id="SignalP"/>
    </source>
</evidence>
<evidence type="ECO:0000313" key="3">
    <source>
        <dbReference type="Proteomes" id="UP000824037"/>
    </source>
</evidence>
<dbReference type="PROSITE" id="PS51257">
    <property type="entry name" value="PROKAR_LIPOPROTEIN"/>
    <property type="match status" value="1"/>
</dbReference>
<reference evidence="2" key="2">
    <citation type="submission" date="2021-04" db="EMBL/GenBank/DDBJ databases">
        <authorList>
            <person name="Gilroy R."/>
        </authorList>
    </citation>
    <scope>NUCLEOTIDE SEQUENCE</scope>
    <source>
        <strain evidence="2">ChiGjej4B4-7305</strain>
    </source>
</reference>
<feature type="signal peptide" evidence="1">
    <location>
        <begin position="1"/>
        <end position="25"/>
    </location>
</feature>
<comment type="caution">
    <text evidence="2">The sequence shown here is derived from an EMBL/GenBank/DDBJ whole genome shotgun (WGS) entry which is preliminary data.</text>
</comment>
<dbReference type="SUPFAM" id="SSF53850">
    <property type="entry name" value="Periplasmic binding protein-like II"/>
    <property type="match status" value="1"/>
</dbReference>